<gene>
    <name evidence="1" type="ORF">LCGC14_0164390</name>
</gene>
<organism evidence="1">
    <name type="scientific">marine sediment metagenome</name>
    <dbReference type="NCBI Taxonomy" id="412755"/>
    <lineage>
        <taxon>unclassified sequences</taxon>
        <taxon>metagenomes</taxon>
        <taxon>ecological metagenomes</taxon>
    </lineage>
</organism>
<evidence type="ECO:0000313" key="1">
    <source>
        <dbReference type="EMBL" id="KKN96795.1"/>
    </source>
</evidence>
<sequence>MARYNDLLNERPLPEMKYRCWFRKEDPRKRGEVVEATNIEAAAKIFAEEWGDWEEGVFDILVNPVRTGKIYNVKVSVWLELNTETDKVTLTRIKLEGREKPKRRPRKKKKK</sequence>
<protein>
    <submittedName>
        <fullName evidence="1">Uncharacterized protein</fullName>
    </submittedName>
</protein>
<dbReference type="EMBL" id="LAZR01000062">
    <property type="protein sequence ID" value="KKN96795.1"/>
    <property type="molecule type" value="Genomic_DNA"/>
</dbReference>
<dbReference type="AlphaFoldDB" id="A0A0F9UUU3"/>
<proteinExistence type="predicted"/>
<accession>A0A0F9UUU3</accession>
<reference evidence="1" key="1">
    <citation type="journal article" date="2015" name="Nature">
        <title>Complex archaea that bridge the gap between prokaryotes and eukaryotes.</title>
        <authorList>
            <person name="Spang A."/>
            <person name="Saw J.H."/>
            <person name="Jorgensen S.L."/>
            <person name="Zaremba-Niedzwiedzka K."/>
            <person name="Martijn J."/>
            <person name="Lind A.E."/>
            <person name="van Eijk R."/>
            <person name="Schleper C."/>
            <person name="Guy L."/>
            <person name="Ettema T.J."/>
        </authorList>
    </citation>
    <scope>NUCLEOTIDE SEQUENCE</scope>
</reference>
<name>A0A0F9UUU3_9ZZZZ</name>
<comment type="caution">
    <text evidence="1">The sequence shown here is derived from an EMBL/GenBank/DDBJ whole genome shotgun (WGS) entry which is preliminary data.</text>
</comment>